<dbReference type="AlphaFoldDB" id="A2F2P5"/>
<reference evidence="1" key="2">
    <citation type="journal article" date="2007" name="Science">
        <title>Draft genome sequence of the sexually transmitted pathogen Trichomonas vaginalis.</title>
        <authorList>
            <person name="Carlton J.M."/>
            <person name="Hirt R.P."/>
            <person name="Silva J.C."/>
            <person name="Delcher A.L."/>
            <person name="Schatz M."/>
            <person name="Zhao Q."/>
            <person name="Wortman J.R."/>
            <person name="Bidwell S.L."/>
            <person name="Alsmark U.C.M."/>
            <person name="Besteiro S."/>
            <person name="Sicheritz-Ponten T."/>
            <person name="Noel C.J."/>
            <person name="Dacks J.B."/>
            <person name="Foster P.G."/>
            <person name="Simillion C."/>
            <person name="Van de Peer Y."/>
            <person name="Miranda-Saavedra D."/>
            <person name="Barton G.J."/>
            <person name="Westrop G.D."/>
            <person name="Mueller S."/>
            <person name="Dessi D."/>
            <person name="Fiori P.L."/>
            <person name="Ren Q."/>
            <person name="Paulsen I."/>
            <person name="Zhang H."/>
            <person name="Bastida-Corcuera F.D."/>
            <person name="Simoes-Barbosa A."/>
            <person name="Brown M.T."/>
            <person name="Hayes R.D."/>
            <person name="Mukherjee M."/>
            <person name="Okumura C.Y."/>
            <person name="Schneider R."/>
            <person name="Smith A.J."/>
            <person name="Vanacova S."/>
            <person name="Villalvazo M."/>
            <person name="Haas B.J."/>
            <person name="Pertea M."/>
            <person name="Feldblyum T.V."/>
            <person name="Utterback T.R."/>
            <person name="Shu C.L."/>
            <person name="Osoegawa K."/>
            <person name="de Jong P.J."/>
            <person name="Hrdy I."/>
            <person name="Horvathova L."/>
            <person name="Zubacova Z."/>
            <person name="Dolezal P."/>
            <person name="Malik S.B."/>
            <person name="Logsdon J.M. Jr."/>
            <person name="Henze K."/>
            <person name="Gupta A."/>
            <person name="Wang C.C."/>
            <person name="Dunne R.L."/>
            <person name="Upcroft J.A."/>
            <person name="Upcroft P."/>
            <person name="White O."/>
            <person name="Salzberg S.L."/>
            <person name="Tang P."/>
            <person name="Chiu C.-H."/>
            <person name="Lee Y.-S."/>
            <person name="Embley T.M."/>
            <person name="Coombs G.H."/>
            <person name="Mottram J.C."/>
            <person name="Tachezy J."/>
            <person name="Fraser-Liggett C.M."/>
            <person name="Johnson P.J."/>
        </authorList>
    </citation>
    <scope>NUCLEOTIDE SEQUENCE [LARGE SCALE GENOMIC DNA]</scope>
    <source>
        <strain evidence="1">G3</strain>
    </source>
</reference>
<dbReference type="Proteomes" id="UP000001542">
    <property type="component" value="Unassembled WGS sequence"/>
</dbReference>
<dbReference type="KEGG" id="tva:4758642"/>
<dbReference type="RefSeq" id="XP_001313748.1">
    <property type="nucleotide sequence ID" value="XM_001313747.1"/>
</dbReference>
<sequence length="435" mass="50592">MGSWLSPDFYVWLTNHSELVPFIQVESFPATVKGNEKNKIIKKYKQNKELYVEQLAQFSSEQLVLSEPDLSDTQKPEFDSAKRAVWLYHFICYIRWEIYNLQLTAFNKSLESCSSIITLLTSNDIPETFNVIIDLPSLYVYLLREDTKVTSLRWKFQFTANEYSRFISVPAALSKLKQILYNTLEFCKNQIDKNSSYFYPNNADQRFQQILLTKNSPVYQDFVDFINTFSTKPKNLYTPSLLQFFQKFAKVYELNTMEYVSIAMTLLMRSAFSYSYEKDPEYFYPKIDLRMDPRKFVCSDICTEGSFLTPEDLAKPVLDVFFTDDFRSPVLHIEFAALYVNPIDALFEIHEAIKVTQRIILTKLKRENCKVLAFEELFGPLAGVALCTTDFLSLGHYVINFAPATELSPDLDYTLATVKALIKFMETDLSKKLLK</sequence>
<proteinExistence type="predicted"/>
<dbReference type="EMBL" id="DS113588">
    <property type="protein sequence ID" value="EAY00819.1"/>
    <property type="molecule type" value="Genomic_DNA"/>
</dbReference>
<keyword evidence="2" id="KW-1185">Reference proteome</keyword>
<reference evidence="1" key="1">
    <citation type="submission" date="2006-10" db="EMBL/GenBank/DDBJ databases">
        <authorList>
            <person name="Amadeo P."/>
            <person name="Zhao Q."/>
            <person name="Wortman J."/>
            <person name="Fraser-Liggett C."/>
            <person name="Carlton J."/>
        </authorList>
    </citation>
    <scope>NUCLEOTIDE SEQUENCE</scope>
    <source>
        <strain evidence="1">G3</strain>
    </source>
</reference>
<evidence type="ECO:0000313" key="2">
    <source>
        <dbReference type="Proteomes" id="UP000001542"/>
    </source>
</evidence>
<gene>
    <name evidence="1" type="ORF">TVAG_304600</name>
</gene>
<accession>A2F2P5</accession>
<organism evidence="1 2">
    <name type="scientific">Trichomonas vaginalis (strain ATCC PRA-98 / G3)</name>
    <dbReference type="NCBI Taxonomy" id="412133"/>
    <lineage>
        <taxon>Eukaryota</taxon>
        <taxon>Metamonada</taxon>
        <taxon>Parabasalia</taxon>
        <taxon>Trichomonadida</taxon>
        <taxon>Trichomonadidae</taxon>
        <taxon>Trichomonas</taxon>
    </lineage>
</organism>
<dbReference type="OrthoDB" id="10660722at2759"/>
<name>A2F2P5_TRIV3</name>
<dbReference type="InParanoid" id="A2F2P5"/>
<protein>
    <recommendedName>
        <fullName evidence="3">VPS9 domain-containing protein</fullName>
    </recommendedName>
</protein>
<dbReference type="VEuPathDB" id="TrichDB:TVAGG3_1020480"/>
<dbReference type="VEuPathDB" id="TrichDB:TVAG_304600"/>
<evidence type="ECO:0008006" key="3">
    <source>
        <dbReference type="Google" id="ProtNLM"/>
    </source>
</evidence>
<evidence type="ECO:0000313" key="1">
    <source>
        <dbReference type="EMBL" id="EAY00819.1"/>
    </source>
</evidence>